<sequence length="289" mass="33947">MNHSNLMSLGELYKELRIARGLKLKDVARDNLSVSQLSKFENGLSMLAADKLLLAISGIHMSFAEFGYAANGYKTSHFLKLGSKVAELQTVADRDGLRELLRDYEGEEVYTLYNRLNELIIKSAIYSLDHNLEVQESEKKLLTEYLYDVEEWTEYELYLFGNCLSILSNEDLIFLGKTFVERYKVYRTLSHHRKASHVTFLNIIMTLLERRELYYVQFFIEKLEKTLIYQDMFAIVSLKFFKKIYTYLEERSSDRSDIESFIEMVEQLDNPQFAQILRRTVIEILDVPK</sequence>
<dbReference type="PANTHER" id="PTHR37038:SF12">
    <property type="entry name" value="TRANSCRIPTIONAL REGULATOR"/>
    <property type="match status" value="1"/>
</dbReference>
<dbReference type="SMART" id="SM00530">
    <property type="entry name" value="HTH_XRE"/>
    <property type="match status" value="1"/>
</dbReference>
<dbReference type="PANTHER" id="PTHR37038">
    <property type="entry name" value="TRANSCRIPTIONAL REGULATOR-RELATED"/>
    <property type="match status" value="1"/>
</dbReference>
<name>A0A0Z8F6J2_STRSU</name>
<dbReference type="PROSITE" id="PS50943">
    <property type="entry name" value="HTH_CROC1"/>
    <property type="match status" value="1"/>
</dbReference>
<dbReference type="Proteomes" id="UP000072794">
    <property type="component" value="Unassembled WGS sequence"/>
</dbReference>
<dbReference type="InterPro" id="IPR053163">
    <property type="entry name" value="HTH-type_regulator_Rgg"/>
</dbReference>
<dbReference type="Pfam" id="PF21259">
    <property type="entry name" value="Rgg_C"/>
    <property type="match status" value="1"/>
</dbReference>
<evidence type="ECO:0000259" key="1">
    <source>
        <dbReference type="PROSITE" id="PS50943"/>
    </source>
</evidence>
<dbReference type="GO" id="GO:0003677">
    <property type="term" value="F:DNA binding"/>
    <property type="evidence" value="ECO:0007669"/>
    <property type="project" value="InterPro"/>
</dbReference>
<dbReference type="SUPFAM" id="SSF47413">
    <property type="entry name" value="lambda repressor-like DNA-binding domains"/>
    <property type="match status" value="1"/>
</dbReference>
<proteinExistence type="predicted"/>
<dbReference type="InterPro" id="IPR010982">
    <property type="entry name" value="Lambda_DNA-bd_dom_sf"/>
</dbReference>
<evidence type="ECO:0000313" key="5">
    <source>
        <dbReference type="Proteomes" id="UP000073388"/>
    </source>
</evidence>
<dbReference type="Gene3D" id="1.10.260.40">
    <property type="entry name" value="lambda repressor-like DNA-binding domains"/>
    <property type="match status" value="1"/>
</dbReference>
<feature type="domain" description="HTH cro/C1-type" evidence="1">
    <location>
        <begin position="14"/>
        <end position="66"/>
    </location>
</feature>
<dbReference type="CDD" id="cd00093">
    <property type="entry name" value="HTH_XRE"/>
    <property type="match status" value="1"/>
</dbReference>
<dbReference type="RefSeq" id="WP_032511704.1">
    <property type="nucleotide sequence ID" value="NZ_CEDY01000021.1"/>
</dbReference>
<protein>
    <submittedName>
        <fullName evidence="3">Transcriptional regulator</fullName>
    </submittedName>
</protein>
<accession>A0A0Z8F6J2</accession>
<dbReference type="InterPro" id="IPR001387">
    <property type="entry name" value="Cro/C1-type_HTH"/>
</dbReference>
<dbReference type="NCBIfam" id="TIGR01716">
    <property type="entry name" value="RGG_Cterm"/>
    <property type="match status" value="1"/>
</dbReference>
<dbReference type="AlphaFoldDB" id="A0A0Z8F6J2"/>
<evidence type="ECO:0000313" key="4">
    <source>
        <dbReference type="Proteomes" id="UP000072794"/>
    </source>
</evidence>
<organism evidence="3 5">
    <name type="scientific">Streptococcus suis</name>
    <dbReference type="NCBI Taxonomy" id="1307"/>
    <lineage>
        <taxon>Bacteria</taxon>
        <taxon>Bacillati</taxon>
        <taxon>Bacillota</taxon>
        <taxon>Bacilli</taxon>
        <taxon>Lactobacillales</taxon>
        <taxon>Streptococcaceae</taxon>
        <taxon>Streptococcus</taxon>
    </lineage>
</organism>
<dbReference type="EMBL" id="FIHA01000009">
    <property type="protein sequence ID" value="CYU72434.1"/>
    <property type="molecule type" value="Genomic_DNA"/>
</dbReference>
<dbReference type="EMBL" id="FIIX01000004">
    <property type="protein sequence ID" value="CYV65290.1"/>
    <property type="molecule type" value="Genomic_DNA"/>
</dbReference>
<dbReference type="Proteomes" id="UP000073388">
    <property type="component" value="Unassembled WGS sequence"/>
</dbReference>
<evidence type="ECO:0000313" key="2">
    <source>
        <dbReference type="EMBL" id="CYU72434.1"/>
    </source>
</evidence>
<gene>
    <name evidence="2" type="ORF">ERS132414_00633</name>
    <name evidence="3" type="ORF">ERS132461_00279</name>
</gene>
<dbReference type="InterPro" id="IPR010057">
    <property type="entry name" value="Transcription_activator_Rgg_C"/>
</dbReference>
<evidence type="ECO:0000313" key="3">
    <source>
        <dbReference type="EMBL" id="CYV65290.1"/>
    </source>
</evidence>
<reference evidence="4 5" key="1">
    <citation type="submission" date="2016-02" db="EMBL/GenBank/DDBJ databases">
        <authorList>
            <consortium name="Pathogen Informatics"/>
        </authorList>
    </citation>
    <scope>NUCLEOTIDE SEQUENCE [LARGE SCALE GENOMIC DNA]</scope>
    <source>
        <strain evidence="2 4">LSS52</strain>
        <strain evidence="3 5">LSS99</strain>
    </source>
</reference>